<organism evidence="1 2">
    <name type="scientific">Clostridium sporogenes</name>
    <dbReference type="NCBI Taxonomy" id="1509"/>
    <lineage>
        <taxon>Bacteria</taxon>
        <taxon>Bacillati</taxon>
        <taxon>Bacillota</taxon>
        <taxon>Clostridia</taxon>
        <taxon>Eubacteriales</taxon>
        <taxon>Clostridiaceae</taxon>
        <taxon>Clostridium</taxon>
    </lineage>
</organism>
<dbReference type="Proteomes" id="UP001182303">
    <property type="component" value="Unassembled WGS sequence"/>
</dbReference>
<evidence type="ECO:0000313" key="1">
    <source>
        <dbReference type="EMBL" id="MDS1002361.1"/>
    </source>
</evidence>
<gene>
    <name evidence="1" type="ORF">P9J83_02435</name>
</gene>
<dbReference type="EMBL" id="JARUIS010000002">
    <property type="protein sequence ID" value="MDS1002361.1"/>
    <property type="molecule type" value="Genomic_DNA"/>
</dbReference>
<evidence type="ECO:0000313" key="2">
    <source>
        <dbReference type="Proteomes" id="UP001182303"/>
    </source>
</evidence>
<reference evidence="1" key="1">
    <citation type="submission" date="2023-04" db="EMBL/GenBank/DDBJ databases">
        <title>Assessment of the microbiological origin of a defect in Grana Padano cheese.</title>
        <authorList>
            <person name="Zago M."/>
            <person name="Rossetti L."/>
            <person name="Bonvini B."/>
            <person name="Carminati D."/>
            <person name="Giraffa G."/>
        </authorList>
    </citation>
    <scope>NUCLEOTIDE SEQUENCE</scope>
    <source>
        <strain evidence="1">4990</strain>
    </source>
</reference>
<proteinExistence type="predicted"/>
<dbReference type="RefSeq" id="WP_163203968.1">
    <property type="nucleotide sequence ID" value="NZ_JARUIS010000002.1"/>
</dbReference>
<dbReference type="AlphaFoldDB" id="A0AAE4JRM6"/>
<accession>A0AAE4JRM6</accession>
<comment type="caution">
    <text evidence="1">The sequence shown here is derived from an EMBL/GenBank/DDBJ whole genome shotgun (WGS) entry which is preliminary data.</text>
</comment>
<name>A0AAE4JRM6_CLOSG</name>
<protein>
    <submittedName>
        <fullName evidence="1">Uncharacterized protein</fullName>
    </submittedName>
</protein>
<sequence>MVESITIDGLEYTKSNHKLRYNLEFHEDHRKPFIKDNFIYTEIDMKLLL</sequence>